<accession>A0A6B0SYS1</accession>
<sequence>MAVEQADGDHDGPVCPECGERTVRGSDKCFNCGAAVDSDEAISLAMWEYGGGLVAAFGFFLTPLLTALPAMYCAYRIYDRKPMSSYGILAVIVGTIVFWIVLPTVILPG</sequence>
<evidence type="ECO:0008006" key="4">
    <source>
        <dbReference type="Google" id="ProtNLM"/>
    </source>
</evidence>
<evidence type="ECO:0000256" key="1">
    <source>
        <dbReference type="SAM" id="Phobius"/>
    </source>
</evidence>
<organism evidence="2 3">
    <name type="scientific">Halovenus carboxidivorans</name>
    <dbReference type="NCBI Taxonomy" id="2692199"/>
    <lineage>
        <taxon>Archaea</taxon>
        <taxon>Methanobacteriati</taxon>
        <taxon>Methanobacteriota</taxon>
        <taxon>Stenosarchaea group</taxon>
        <taxon>Halobacteria</taxon>
        <taxon>Halobacteriales</taxon>
        <taxon>Haloarculaceae</taxon>
        <taxon>Halovenus</taxon>
    </lineage>
</organism>
<name>A0A6B0SYS1_9EURY</name>
<comment type="caution">
    <text evidence="2">The sequence shown here is derived from an EMBL/GenBank/DDBJ whole genome shotgun (WGS) entry which is preliminary data.</text>
</comment>
<dbReference type="EMBL" id="WUUT01000001">
    <property type="protein sequence ID" value="MXR50535.1"/>
    <property type="molecule type" value="Genomic_DNA"/>
</dbReference>
<protein>
    <recommendedName>
        <fullName evidence="4">Zinc ribbon domain-containing protein</fullName>
    </recommendedName>
</protein>
<evidence type="ECO:0000313" key="2">
    <source>
        <dbReference type="EMBL" id="MXR50535.1"/>
    </source>
</evidence>
<keyword evidence="1" id="KW-0812">Transmembrane</keyword>
<reference evidence="2 3" key="1">
    <citation type="submission" date="2019-12" db="EMBL/GenBank/DDBJ databases">
        <title>Isolation and characterization of three novel carbon monoxide-oxidizing members of Halobacteria from salione crusts and soils.</title>
        <authorList>
            <person name="Myers M.R."/>
            <person name="King G.M."/>
        </authorList>
    </citation>
    <scope>NUCLEOTIDE SEQUENCE [LARGE SCALE GENOMIC DNA]</scope>
    <source>
        <strain evidence="2 3">WSH3</strain>
    </source>
</reference>
<evidence type="ECO:0000313" key="3">
    <source>
        <dbReference type="Proteomes" id="UP000466535"/>
    </source>
</evidence>
<gene>
    <name evidence="2" type="ORF">GRX03_02790</name>
</gene>
<feature type="transmembrane region" description="Helical" evidence="1">
    <location>
        <begin position="86"/>
        <end position="107"/>
    </location>
</feature>
<keyword evidence="3" id="KW-1185">Reference proteome</keyword>
<keyword evidence="1" id="KW-1133">Transmembrane helix</keyword>
<dbReference type="AlphaFoldDB" id="A0A6B0SYS1"/>
<dbReference type="Proteomes" id="UP000466535">
    <property type="component" value="Unassembled WGS sequence"/>
</dbReference>
<dbReference type="RefSeq" id="WP_159762657.1">
    <property type="nucleotide sequence ID" value="NZ_WUUT01000001.1"/>
</dbReference>
<proteinExistence type="predicted"/>
<keyword evidence="1" id="KW-0472">Membrane</keyword>
<feature type="transmembrane region" description="Helical" evidence="1">
    <location>
        <begin position="53"/>
        <end position="74"/>
    </location>
</feature>